<evidence type="ECO:0000256" key="12">
    <source>
        <dbReference type="PIRSR" id="PIRSR038084-3"/>
    </source>
</evidence>
<dbReference type="OrthoDB" id="10253098at2759"/>
<dbReference type="GO" id="GO:0042393">
    <property type="term" value="F:histone binding"/>
    <property type="evidence" value="ECO:0007669"/>
    <property type="project" value="InterPro"/>
</dbReference>
<comment type="subcellular location">
    <subcellularLocation>
        <location evidence="9">Cytoplasm</location>
    </subcellularLocation>
    <subcellularLocation>
        <location evidence="1 9">Nucleus</location>
    </subcellularLocation>
</comment>
<sequence length="488" mass="55841">MADDEWSTNANDAINITFLSVTKDKADQIASFHPEYTELHFGKDQSIFGYKNLTIDLKFAAHDLYPNFSVAYSRKWKTVKDAKAVDIEEILKPDLSADAFGDAGDFAAHLRDIETASTFKPPGDLVEEYTKDGRNYQIYSGELTDDSIRKIIERIQILITFFIDGGIPIPVDDPEWSLARWRVWLVYEKTSNPISPYSIVGYCTSYRFLPYQSHNTGIGNGTKPVPFELPSSHPISLSDLPNRSRISQFLILPHHQGQSHGTRLYGAVVNTFLNDPACIEITVEDPNEDFDDLRDLCDYARLTSNGSFAQIRLNLDVDPKLTARKPKAKVPTGKLLNKSLLEKLRLKNKLAPRQFKRLVEMHLLSHIPKYSREAGTARLIRRAASKDPGDKALYYWRLLVKQRVFKQHEQVLKELPNEEKHQKLDETTTIQWMDYERLLERMTEARVGKPRPAGSRGKRKIIDDDEDDDDDEDEDDDTHSQSSKKPKT</sequence>
<evidence type="ECO:0000256" key="1">
    <source>
        <dbReference type="ARBA" id="ARBA00004123"/>
    </source>
</evidence>
<keyword evidence="5 9" id="KW-0808">Transferase</keyword>
<evidence type="ECO:0000256" key="13">
    <source>
        <dbReference type="SAM" id="MobiDB-lite"/>
    </source>
</evidence>
<dbReference type="InterPro" id="IPR016181">
    <property type="entry name" value="Acyl_CoA_acyltransferase"/>
</dbReference>
<dbReference type="PANTHER" id="PTHR12046">
    <property type="entry name" value="HISTONE ACETYLTRANSFERASE TYPE B CATALYTIC SUBUNIT"/>
    <property type="match status" value="1"/>
</dbReference>
<dbReference type="AlphaFoldDB" id="A0A8H3FQ18"/>
<feature type="region of interest" description="Interaction with histone H4 N-terminus" evidence="11">
    <location>
        <begin position="206"/>
        <end position="208"/>
    </location>
</feature>
<dbReference type="PIRSF" id="PIRSF038084">
    <property type="entry name" value="HAT-B_cat"/>
    <property type="match status" value="1"/>
</dbReference>
<dbReference type="Gene3D" id="3.40.630.30">
    <property type="match status" value="1"/>
</dbReference>
<evidence type="ECO:0000256" key="5">
    <source>
        <dbReference type="ARBA" id="ARBA00022679"/>
    </source>
</evidence>
<keyword evidence="7 9" id="KW-0012">Acyltransferase</keyword>
<evidence type="ECO:0000313" key="16">
    <source>
        <dbReference type="Proteomes" id="UP000664169"/>
    </source>
</evidence>
<dbReference type="SUPFAM" id="SSF55729">
    <property type="entry name" value="Acyl-CoA N-acyltransferases (Nat)"/>
    <property type="match status" value="1"/>
</dbReference>
<feature type="binding site" evidence="11">
    <location>
        <position position="287"/>
    </location>
    <ligand>
        <name>acetyl-CoA</name>
        <dbReference type="ChEBI" id="CHEBI:57288"/>
    </ligand>
</feature>
<dbReference type="GO" id="GO:0005737">
    <property type="term" value="C:cytoplasm"/>
    <property type="evidence" value="ECO:0007669"/>
    <property type="project" value="UniProtKB-SubCell"/>
</dbReference>
<name>A0A8H3FQ18_9LECA</name>
<dbReference type="GO" id="GO:0004402">
    <property type="term" value="F:histone acetyltransferase activity"/>
    <property type="evidence" value="ECO:0007669"/>
    <property type="project" value="UniProtKB-UniRule"/>
</dbReference>
<comment type="subunit">
    <text evidence="9">Component of the HAT-B complex composed of at least HAT1 and HAT2. The HAT-B complex binds to histone H4 tail.</text>
</comment>
<feature type="active site" description="Proton donor/acceptor" evidence="10">
    <location>
        <position position="284"/>
    </location>
</feature>
<gene>
    <name evidence="15" type="ORF">GOMPHAMPRED_004270</name>
</gene>
<evidence type="ECO:0000256" key="9">
    <source>
        <dbReference type="PIRNR" id="PIRNR038084"/>
    </source>
</evidence>
<evidence type="ECO:0000256" key="7">
    <source>
        <dbReference type="ARBA" id="ARBA00023315"/>
    </source>
</evidence>
<dbReference type="EC" id="2.3.1.48" evidence="3 9"/>
<evidence type="ECO:0000256" key="8">
    <source>
        <dbReference type="ARBA" id="ARBA00048017"/>
    </source>
</evidence>
<evidence type="ECO:0000256" key="6">
    <source>
        <dbReference type="ARBA" id="ARBA00023242"/>
    </source>
</evidence>
<feature type="domain" description="Histone acetyl transferase HAT1 N-terminal" evidence="14">
    <location>
        <begin position="6"/>
        <end position="164"/>
    </location>
</feature>
<protein>
    <recommendedName>
        <fullName evidence="4 9">Histone acetyltransferase type B catalytic subunit</fullName>
        <ecNumber evidence="3 9">2.3.1.48</ecNumber>
    </recommendedName>
</protein>
<dbReference type="GO" id="GO:0005634">
    <property type="term" value="C:nucleus"/>
    <property type="evidence" value="ECO:0007669"/>
    <property type="project" value="UniProtKB-SubCell"/>
</dbReference>
<proteinExistence type="inferred from homology"/>
<dbReference type="GO" id="GO:0000781">
    <property type="term" value="C:chromosome, telomeric region"/>
    <property type="evidence" value="ECO:0007669"/>
    <property type="project" value="GOC"/>
</dbReference>
<feature type="binding site" evidence="11">
    <location>
        <begin position="256"/>
        <end position="262"/>
    </location>
    <ligand>
        <name>acetyl-CoA</name>
        <dbReference type="ChEBI" id="CHEBI:57288"/>
    </ligand>
</feature>
<dbReference type="GO" id="GO:0031509">
    <property type="term" value="P:subtelomeric heterochromatin formation"/>
    <property type="evidence" value="ECO:0007669"/>
    <property type="project" value="InterPro"/>
</dbReference>
<keyword evidence="16" id="KW-1185">Reference proteome</keyword>
<dbReference type="EMBL" id="CAJPDQ010000026">
    <property type="protein sequence ID" value="CAF9926942.1"/>
    <property type="molecule type" value="Genomic_DNA"/>
</dbReference>
<feature type="region of interest" description="Disordered" evidence="13">
    <location>
        <begin position="443"/>
        <end position="488"/>
    </location>
</feature>
<comment type="caution">
    <text evidence="15">The sequence shown here is derived from an EMBL/GenBank/DDBJ whole genome shotgun (WGS) entry which is preliminary data.</text>
</comment>
<organism evidence="15 16">
    <name type="scientific">Gomphillus americanus</name>
    <dbReference type="NCBI Taxonomy" id="1940652"/>
    <lineage>
        <taxon>Eukaryota</taxon>
        <taxon>Fungi</taxon>
        <taxon>Dikarya</taxon>
        <taxon>Ascomycota</taxon>
        <taxon>Pezizomycotina</taxon>
        <taxon>Lecanoromycetes</taxon>
        <taxon>OSLEUM clade</taxon>
        <taxon>Ostropomycetidae</taxon>
        <taxon>Ostropales</taxon>
        <taxon>Graphidaceae</taxon>
        <taxon>Gomphilloideae</taxon>
        <taxon>Gomphillus</taxon>
    </lineage>
</organism>
<evidence type="ECO:0000256" key="10">
    <source>
        <dbReference type="PIRSR" id="PIRSR038084-1"/>
    </source>
</evidence>
<keyword evidence="6 9" id="KW-0539">Nucleus</keyword>
<dbReference type="InterPro" id="IPR017380">
    <property type="entry name" value="Hist_AcTrfase_B-typ_cat-su"/>
</dbReference>
<reference evidence="15" key="1">
    <citation type="submission" date="2021-03" db="EMBL/GenBank/DDBJ databases">
        <authorList>
            <person name="Tagirdzhanova G."/>
        </authorList>
    </citation>
    <scope>NUCLEOTIDE SEQUENCE</scope>
</reference>
<evidence type="ECO:0000256" key="4">
    <source>
        <dbReference type="ARBA" id="ARBA00021268"/>
    </source>
</evidence>
<dbReference type="InterPro" id="IPR013523">
    <property type="entry name" value="Hist_AcTrfase_HAT1_C"/>
</dbReference>
<dbReference type="InterPro" id="IPR019467">
    <property type="entry name" value="Hat1_N"/>
</dbReference>
<feature type="compositionally biased region" description="Acidic residues" evidence="13">
    <location>
        <begin position="463"/>
        <end position="477"/>
    </location>
</feature>
<evidence type="ECO:0000256" key="11">
    <source>
        <dbReference type="PIRSR" id="PIRSR038084-2"/>
    </source>
</evidence>
<dbReference type="Proteomes" id="UP000664169">
    <property type="component" value="Unassembled WGS sequence"/>
</dbReference>
<accession>A0A8H3FQ18</accession>
<dbReference type="InterPro" id="IPR037113">
    <property type="entry name" value="Hat1_N_sf"/>
</dbReference>
<evidence type="ECO:0000313" key="15">
    <source>
        <dbReference type="EMBL" id="CAF9926942.1"/>
    </source>
</evidence>
<dbReference type="Pfam" id="PF21184">
    <property type="entry name" value="HAT1_C_fung"/>
    <property type="match status" value="1"/>
</dbReference>
<dbReference type="Gene3D" id="3.90.360.10">
    <property type="entry name" value="Histone acetyl transferase 1 (HAT1), N-terminal domain"/>
    <property type="match status" value="1"/>
</dbReference>
<feature type="binding site" evidence="11">
    <location>
        <begin position="249"/>
        <end position="251"/>
    </location>
    <ligand>
        <name>acetyl-CoA</name>
        <dbReference type="ChEBI" id="CHEBI:57288"/>
    </ligand>
</feature>
<comment type="catalytic activity">
    <reaction evidence="8 9">
        <text>L-lysyl-[protein] + acetyl-CoA = N(6)-acetyl-L-lysyl-[protein] + CoA + H(+)</text>
        <dbReference type="Rhea" id="RHEA:45948"/>
        <dbReference type="Rhea" id="RHEA-COMP:9752"/>
        <dbReference type="Rhea" id="RHEA-COMP:10731"/>
        <dbReference type="ChEBI" id="CHEBI:15378"/>
        <dbReference type="ChEBI" id="CHEBI:29969"/>
        <dbReference type="ChEBI" id="CHEBI:57287"/>
        <dbReference type="ChEBI" id="CHEBI:57288"/>
        <dbReference type="ChEBI" id="CHEBI:61930"/>
        <dbReference type="EC" id="2.3.1.48"/>
    </reaction>
</comment>
<comment type="similarity">
    <text evidence="2 9">Belongs to the HAT1 family.</text>
</comment>
<keyword evidence="9" id="KW-0963">Cytoplasm</keyword>
<evidence type="ECO:0000256" key="2">
    <source>
        <dbReference type="ARBA" id="ARBA00010543"/>
    </source>
</evidence>
<evidence type="ECO:0000259" key="14">
    <source>
        <dbReference type="Pfam" id="PF10394"/>
    </source>
</evidence>
<feature type="site" description="Interaction with histone H4 N-terminus" evidence="12">
    <location>
        <position position="176"/>
    </location>
</feature>
<dbReference type="Gene3D" id="1.10.10.390">
    <property type="match status" value="1"/>
</dbReference>
<evidence type="ECO:0000256" key="3">
    <source>
        <dbReference type="ARBA" id="ARBA00013184"/>
    </source>
</evidence>
<comment type="function">
    <text evidence="9">Catalytic component of the histone acetylase B (HAT-B) complex. Has intrinsic substrate specificity that modifies lysine in recognition sequence GXGKXG. Involved in DNA double-strand break repair.</text>
</comment>
<dbReference type="Pfam" id="PF10394">
    <property type="entry name" value="Hat1_N"/>
    <property type="match status" value="1"/>
</dbReference>